<dbReference type="InterPro" id="IPR045584">
    <property type="entry name" value="Pilin-like"/>
</dbReference>
<evidence type="ECO:0000256" key="1">
    <source>
        <dbReference type="SAM" id="Phobius"/>
    </source>
</evidence>
<keyword evidence="1" id="KW-0812">Transmembrane</keyword>
<dbReference type="InterPro" id="IPR012902">
    <property type="entry name" value="N_methyl_site"/>
</dbReference>
<accession>A0A5B9MPK3</accession>
<keyword evidence="1" id="KW-1133">Transmembrane helix</keyword>
<keyword evidence="4" id="KW-1185">Reference proteome</keyword>
<dbReference type="RefSeq" id="WP_233903107.1">
    <property type="nucleotide sequence ID" value="NZ_CP036264.1"/>
</dbReference>
<protein>
    <recommendedName>
        <fullName evidence="2">DUF1559 domain-containing protein</fullName>
    </recommendedName>
</protein>
<keyword evidence="1" id="KW-0472">Membrane</keyword>
<dbReference type="Proteomes" id="UP000321353">
    <property type="component" value="Chromosome"/>
</dbReference>
<organism evidence="3 4">
    <name type="scientific">Stieleria maiorica</name>
    <dbReference type="NCBI Taxonomy" id="2795974"/>
    <lineage>
        <taxon>Bacteria</taxon>
        <taxon>Pseudomonadati</taxon>
        <taxon>Planctomycetota</taxon>
        <taxon>Planctomycetia</taxon>
        <taxon>Pirellulales</taxon>
        <taxon>Pirellulaceae</taxon>
        <taxon>Stieleria</taxon>
    </lineage>
</organism>
<reference evidence="3 4" key="1">
    <citation type="submission" date="2019-02" db="EMBL/GenBank/DDBJ databases">
        <title>Planctomycetal bacteria perform biofilm scaping via a novel small molecule.</title>
        <authorList>
            <person name="Jeske O."/>
            <person name="Boedeker C."/>
            <person name="Wiegand S."/>
            <person name="Breitling P."/>
            <person name="Kallscheuer N."/>
            <person name="Jogler M."/>
            <person name="Rohde M."/>
            <person name="Petersen J."/>
            <person name="Medema M.H."/>
            <person name="Surup F."/>
            <person name="Jogler C."/>
        </authorList>
    </citation>
    <scope>NUCLEOTIDE SEQUENCE [LARGE SCALE GENOMIC DNA]</scope>
    <source>
        <strain evidence="3 4">Mal15</strain>
    </source>
</reference>
<proteinExistence type="predicted"/>
<evidence type="ECO:0000259" key="2">
    <source>
        <dbReference type="Pfam" id="PF07596"/>
    </source>
</evidence>
<dbReference type="Pfam" id="PF07596">
    <property type="entry name" value="SBP_bac_10"/>
    <property type="match status" value="1"/>
</dbReference>
<dbReference type="KEGG" id="smam:Mal15_61340"/>
<dbReference type="NCBIfam" id="TIGR02532">
    <property type="entry name" value="IV_pilin_GFxxxE"/>
    <property type="match status" value="1"/>
</dbReference>
<feature type="domain" description="DUF1559" evidence="2">
    <location>
        <begin position="73"/>
        <end position="236"/>
    </location>
</feature>
<sequence>MGLFTIEFAAAGTPSLVMRYRQRRHDGIVARSLAAPVAGSTAGPMRAGFTLVELLVVIAIIGIMVALLLPAVQFAREAARQTNCRNHQHQIGVALHAYHNMHRSLPIGCLEWRFWGQPSTRKNLAWSAFLLPQMGEQALYDAIDFDYAFDHPRNAEAAAVVVESYLCPTEVPQGTNGRGEISYGGLFGERLIDRRPDDGVFLYEQRIRFRDCLDGLSNTMATGEDMVGPDSEWINGGNVFVQSHPINDDSAWVGDNEIRSLHPAGAMVLFLDGSVHLLNESLDEIVLGGMITRAGGEMIPADAW</sequence>
<dbReference type="InterPro" id="IPR027558">
    <property type="entry name" value="Pre_pil_HX9DG_C"/>
</dbReference>
<evidence type="ECO:0000313" key="4">
    <source>
        <dbReference type="Proteomes" id="UP000321353"/>
    </source>
</evidence>
<dbReference type="InterPro" id="IPR011453">
    <property type="entry name" value="DUF1559"/>
</dbReference>
<dbReference type="SUPFAM" id="SSF54523">
    <property type="entry name" value="Pili subunits"/>
    <property type="match status" value="1"/>
</dbReference>
<dbReference type="PANTHER" id="PTHR30093:SF2">
    <property type="entry name" value="TYPE II SECRETION SYSTEM PROTEIN H"/>
    <property type="match status" value="1"/>
</dbReference>
<gene>
    <name evidence="3" type="ORF">Mal15_61340</name>
</gene>
<evidence type="ECO:0000313" key="3">
    <source>
        <dbReference type="EMBL" id="QEG02051.1"/>
    </source>
</evidence>
<dbReference type="Pfam" id="PF07963">
    <property type="entry name" value="N_methyl"/>
    <property type="match status" value="1"/>
</dbReference>
<dbReference type="PROSITE" id="PS00409">
    <property type="entry name" value="PROKAR_NTER_METHYL"/>
    <property type="match status" value="1"/>
</dbReference>
<dbReference type="AlphaFoldDB" id="A0A5B9MPK3"/>
<dbReference type="Gene3D" id="3.30.700.10">
    <property type="entry name" value="Glycoprotein, Type 4 Pilin"/>
    <property type="match status" value="1"/>
</dbReference>
<feature type="transmembrane region" description="Helical" evidence="1">
    <location>
        <begin position="54"/>
        <end position="75"/>
    </location>
</feature>
<name>A0A5B9MPK3_9BACT</name>
<dbReference type="NCBIfam" id="TIGR04294">
    <property type="entry name" value="pre_pil_HX9DG"/>
    <property type="match status" value="1"/>
</dbReference>
<dbReference type="PANTHER" id="PTHR30093">
    <property type="entry name" value="GENERAL SECRETION PATHWAY PROTEIN G"/>
    <property type="match status" value="1"/>
</dbReference>
<dbReference type="EMBL" id="CP036264">
    <property type="protein sequence ID" value="QEG02051.1"/>
    <property type="molecule type" value="Genomic_DNA"/>
</dbReference>